<gene>
    <name evidence="9" type="ORF">AS888_01745</name>
</gene>
<dbReference type="GO" id="GO:0005886">
    <property type="term" value="C:plasma membrane"/>
    <property type="evidence" value="ECO:0007669"/>
    <property type="project" value="UniProtKB-SubCell"/>
</dbReference>
<dbReference type="RefSeq" id="WP_061144224.1">
    <property type="nucleotide sequence ID" value="NZ_LNNH01000055.1"/>
</dbReference>
<evidence type="ECO:0000256" key="1">
    <source>
        <dbReference type="ARBA" id="ARBA00004651"/>
    </source>
</evidence>
<evidence type="ECO:0000313" key="9">
    <source>
        <dbReference type="EMBL" id="KWW11281.1"/>
    </source>
</evidence>
<accession>A0A109MSF0</accession>
<feature type="transmembrane region" description="Helical" evidence="7">
    <location>
        <begin position="121"/>
        <end position="140"/>
    </location>
</feature>
<keyword evidence="10" id="KW-1185">Reference proteome</keyword>
<evidence type="ECO:0000256" key="5">
    <source>
        <dbReference type="ARBA" id="ARBA00022989"/>
    </source>
</evidence>
<reference evidence="9 10" key="1">
    <citation type="submission" date="2015-11" db="EMBL/GenBank/DDBJ databases">
        <title>Genome Sequence of Bacillus simplex strain VanAntwerpen2.</title>
        <authorList>
            <person name="Couger M.B."/>
        </authorList>
    </citation>
    <scope>NUCLEOTIDE SEQUENCE [LARGE SCALE GENOMIC DNA]</scope>
    <source>
        <strain evidence="9 10">VanAntwerpen02</strain>
    </source>
</reference>
<dbReference type="Gene3D" id="1.10.3730.20">
    <property type="match status" value="1"/>
</dbReference>
<evidence type="ECO:0000256" key="3">
    <source>
        <dbReference type="ARBA" id="ARBA00022475"/>
    </source>
</evidence>
<comment type="similarity">
    <text evidence="2">Belongs to the EamA transporter family.</text>
</comment>
<protein>
    <recommendedName>
        <fullName evidence="8">EamA domain-containing protein</fullName>
    </recommendedName>
</protein>
<dbReference type="InterPro" id="IPR037185">
    <property type="entry name" value="EmrE-like"/>
</dbReference>
<name>A0A109MSF0_9BACI</name>
<evidence type="ECO:0000259" key="8">
    <source>
        <dbReference type="Pfam" id="PF00892"/>
    </source>
</evidence>
<dbReference type="PANTHER" id="PTHR42920:SF5">
    <property type="entry name" value="EAMA DOMAIN-CONTAINING PROTEIN"/>
    <property type="match status" value="1"/>
</dbReference>
<feature type="transmembrane region" description="Helical" evidence="7">
    <location>
        <begin position="96"/>
        <end position="114"/>
    </location>
</feature>
<feature type="domain" description="EamA" evidence="8">
    <location>
        <begin position="5"/>
        <end position="138"/>
    </location>
</feature>
<feature type="transmembrane region" description="Helical" evidence="7">
    <location>
        <begin position="246"/>
        <end position="265"/>
    </location>
</feature>
<feature type="transmembrane region" description="Helical" evidence="7">
    <location>
        <begin position="7"/>
        <end position="27"/>
    </location>
</feature>
<proteinExistence type="inferred from homology"/>
<dbReference type="InterPro" id="IPR000620">
    <property type="entry name" value="EamA_dom"/>
</dbReference>
<dbReference type="EMBL" id="LNNH01000055">
    <property type="protein sequence ID" value="KWW11281.1"/>
    <property type="molecule type" value="Genomic_DNA"/>
</dbReference>
<feature type="transmembrane region" description="Helical" evidence="7">
    <location>
        <begin position="146"/>
        <end position="164"/>
    </location>
</feature>
<keyword evidence="6 7" id="KW-0472">Membrane</keyword>
<evidence type="ECO:0000256" key="6">
    <source>
        <dbReference type="ARBA" id="ARBA00023136"/>
    </source>
</evidence>
<feature type="domain" description="EamA" evidence="8">
    <location>
        <begin position="147"/>
        <end position="286"/>
    </location>
</feature>
<dbReference type="AlphaFoldDB" id="A0A109MSF0"/>
<organism evidence="9 10">
    <name type="scientific">Peribacillus simplex</name>
    <dbReference type="NCBI Taxonomy" id="1478"/>
    <lineage>
        <taxon>Bacteria</taxon>
        <taxon>Bacillati</taxon>
        <taxon>Bacillota</taxon>
        <taxon>Bacilli</taxon>
        <taxon>Bacillales</taxon>
        <taxon>Bacillaceae</taxon>
        <taxon>Peribacillus</taxon>
    </lineage>
</organism>
<dbReference type="Proteomes" id="UP000064189">
    <property type="component" value="Unassembled WGS sequence"/>
</dbReference>
<feature type="transmembrane region" description="Helical" evidence="7">
    <location>
        <begin position="271"/>
        <end position="289"/>
    </location>
</feature>
<feature type="transmembrane region" description="Helical" evidence="7">
    <location>
        <begin position="65"/>
        <end position="84"/>
    </location>
</feature>
<keyword evidence="5 7" id="KW-1133">Transmembrane helix</keyword>
<sequence>MNKTADLSLLFVVFIWGVTFVMVQNALSFLEPFTFNAVRFLMAVGFLLIPYLLTIHKRQKTGIKGLLLAGIHIGVWLFLGYGFQTIGLNYTTPAKTGFITGLSVVMVPVFSLLLLKHKLSLRTLIGVGAATAGLYFMTLADRSTMNIGDLLVFLCAISFAMQIITTARYAKSMPALPLTLIQLSTVSLLSFASAFIFNEDHSVMFRPSVMLQKDVWTALVVTAALATAFAFFAQTYFQAYTTPTRVALIFSMEPVFAALSSYILIGEKLTSASLIGCALIFLGMILAELPTRRKKTKIAQEIS</sequence>
<dbReference type="PANTHER" id="PTHR42920">
    <property type="entry name" value="OS03G0707200 PROTEIN-RELATED"/>
    <property type="match status" value="1"/>
</dbReference>
<evidence type="ECO:0000313" key="10">
    <source>
        <dbReference type="Proteomes" id="UP000064189"/>
    </source>
</evidence>
<keyword evidence="4 7" id="KW-0812">Transmembrane</keyword>
<feature type="transmembrane region" description="Helical" evidence="7">
    <location>
        <begin position="216"/>
        <end position="234"/>
    </location>
</feature>
<evidence type="ECO:0000256" key="7">
    <source>
        <dbReference type="SAM" id="Phobius"/>
    </source>
</evidence>
<dbReference type="Pfam" id="PF00892">
    <property type="entry name" value="EamA"/>
    <property type="match status" value="2"/>
</dbReference>
<feature type="transmembrane region" description="Helical" evidence="7">
    <location>
        <begin position="176"/>
        <end position="196"/>
    </location>
</feature>
<comment type="caution">
    <text evidence="9">The sequence shown here is derived from an EMBL/GenBank/DDBJ whole genome shotgun (WGS) entry which is preliminary data.</text>
</comment>
<evidence type="ECO:0000256" key="2">
    <source>
        <dbReference type="ARBA" id="ARBA00007362"/>
    </source>
</evidence>
<dbReference type="InterPro" id="IPR051258">
    <property type="entry name" value="Diverse_Substrate_Transporter"/>
</dbReference>
<dbReference type="SUPFAM" id="SSF103481">
    <property type="entry name" value="Multidrug resistance efflux transporter EmrE"/>
    <property type="match status" value="2"/>
</dbReference>
<evidence type="ECO:0000256" key="4">
    <source>
        <dbReference type="ARBA" id="ARBA00022692"/>
    </source>
</evidence>
<keyword evidence="3" id="KW-1003">Cell membrane</keyword>
<feature type="transmembrane region" description="Helical" evidence="7">
    <location>
        <begin position="33"/>
        <end position="53"/>
    </location>
</feature>
<comment type="subcellular location">
    <subcellularLocation>
        <location evidence="1">Cell membrane</location>
        <topology evidence="1">Multi-pass membrane protein</topology>
    </subcellularLocation>
</comment>